<evidence type="ECO:0000259" key="6">
    <source>
        <dbReference type="PROSITE" id="PS51085"/>
    </source>
</evidence>
<name>A3XPJ1_LEEBM</name>
<comment type="caution">
    <text evidence="7">The sequence shown here is derived from an EMBL/GenBank/DDBJ whole genome shotgun (WGS) entry which is preliminary data.</text>
</comment>
<dbReference type="Pfam" id="PF01799">
    <property type="entry name" value="Fer2_2"/>
    <property type="match status" value="1"/>
</dbReference>
<dbReference type="PANTHER" id="PTHR45331">
    <property type="entry name" value="OXIDOREDUCTASE, IRON-SULPHUR BINDING SUBUNIT-RELATED-RELATED"/>
    <property type="match status" value="1"/>
</dbReference>
<dbReference type="Pfam" id="PF00111">
    <property type="entry name" value="Fer2"/>
    <property type="match status" value="1"/>
</dbReference>
<keyword evidence="8" id="KW-1185">Reference proteome</keyword>
<dbReference type="InterPro" id="IPR001041">
    <property type="entry name" value="2Fe-2S_ferredoxin-type"/>
</dbReference>
<evidence type="ECO:0000256" key="5">
    <source>
        <dbReference type="ARBA" id="ARBA00023014"/>
    </source>
</evidence>
<keyword evidence="3" id="KW-0560">Oxidoreductase</keyword>
<dbReference type="EMBL" id="AANC01000007">
    <property type="protein sequence ID" value="EAQ48536.1"/>
    <property type="molecule type" value="Genomic_DNA"/>
</dbReference>
<evidence type="ECO:0000256" key="4">
    <source>
        <dbReference type="ARBA" id="ARBA00023004"/>
    </source>
</evidence>
<dbReference type="GO" id="GO:0051537">
    <property type="term" value="F:2 iron, 2 sulfur cluster binding"/>
    <property type="evidence" value="ECO:0007669"/>
    <property type="project" value="UniProtKB-KW"/>
</dbReference>
<dbReference type="InterPro" id="IPR036884">
    <property type="entry name" value="2Fe-2S-bd_dom_sf"/>
</dbReference>
<dbReference type="eggNOG" id="COG2080">
    <property type="taxonomic scope" value="Bacteria"/>
</dbReference>
<dbReference type="CDD" id="cd00207">
    <property type="entry name" value="fer2"/>
    <property type="match status" value="1"/>
</dbReference>
<dbReference type="AlphaFoldDB" id="A3XPJ1"/>
<dbReference type="PROSITE" id="PS51085">
    <property type="entry name" value="2FE2S_FER_2"/>
    <property type="match status" value="1"/>
</dbReference>
<keyword evidence="4" id="KW-0408">Iron</keyword>
<dbReference type="InterPro" id="IPR002888">
    <property type="entry name" value="2Fe-2S-bd"/>
</dbReference>
<dbReference type="Gene3D" id="3.10.20.30">
    <property type="match status" value="1"/>
</dbReference>
<reference evidence="7 8" key="1">
    <citation type="journal article" date="2007" name="Nature">
        <title>Light stimulates growth of proteorhodopsin-containing marine Flavobacteria.</title>
        <authorList>
            <person name="Gomez-Consarnau L."/>
            <person name="Gonzalez J.M."/>
            <person name="Coll-Llado M."/>
            <person name="Gourdon P."/>
            <person name="Pascher T."/>
            <person name="Neutze R."/>
            <person name="Pedros-Alio C."/>
            <person name="Pinhassi J."/>
        </authorList>
    </citation>
    <scope>NUCLEOTIDE SEQUENCE [LARGE SCALE GENOMIC DNA]</scope>
    <source>
        <strain evidence="7 8">MED217</strain>
    </source>
</reference>
<organism evidence="7 8">
    <name type="scientific">Leeuwenhoekiella blandensis (strain CECT 7118 / CCUG 51940 / KCTC 22103 / MED217)</name>
    <name type="common">Flavobacterium sp. (strain MED217)</name>
    <dbReference type="NCBI Taxonomy" id="398720"/>
    <lineage>
        <taxon>Bacteria</taxon>
        <taxon>Pseudomonadati</taxon>
        <taxon>Bacteroidota</taxon>
        <taxon>Flavobacteriia</taxon>
        <taxon>Flavobacteriales</taxon>
        <taxon>Flavobacteriaceae</taxon>
        <taxon>Leeuwenhoekiella</taxon>
    </lineage>
</organism>
<gene>
    <name evidence="7" type="ORF">MED217_08315</name>
</gene>
<dbReference type="Proteomes" id="UP000001601">
    <property type="component" value="Unassembled WGS sequence"/>
</dbReference>
<dbReference type="GO" id="GO:0042597">
    <property type="term" value="C:periplasmic space"/>
    <property type="evidence" value="ECO:0007669"/>
    <property type="project" value="TreeGrafter"/>
</dbReference>
<dbReference type="PROSITE" id="PS00197">
    <property type="entry name" value="2FE2S_FER_1"/>
    <property type="match status" value="1"/>
</dbReference>
<protein>
    <submittedName>
        <fullName evidence="7">Ferredoxin</fullName>
    </submittedName>
</protein>
<dbReference type="HOGENOM" id="CLU_052511_1_0_10"/>
<dbReference type="InterPro" id="IPR012675">
    <property type="entry name" value="Beta-grasp_dom_sf"/>
</dbReference>
<keyword evidence="5" id="KW-0411">Iron-sulfur</keyword>
<dbReference type="SUPFAM" id="SSF47741">
    <property type="entry name" value="CO dehydrogenase ISP C-domain like"/>
    <property type="match status" value="1"/>
</dbReference>
<evidence type="ECO:0000256" key="2">
    <source>
        <dbReference type="ARBA" id="ARBA00022723"/>
    </source>
</evidence>
<proteinExistence type="predicted"/>
<dbReference type="OrthoDB" id="9796880at2"/>
<evidence type="ECO:0000313" key="8">
    <source>
        <dbReference type="Proteomes" id="UP000001601"/>
    </source>
</evidence>
<sequence>MKTSKHQQPLQEQQLTEDEAKVLDRLGIFGDSRRKFLGQISAASMSVMASPYFSSGLLAQTTPDTLKDDLDALLNEVEVKLHVNGNVKPLTLDSRTSLLDALREHLHLTGTKKGCDHGQCGACTVIIDGKRKLSCLTLAATCKDKKITTVEGLADGAGLHPMQEAFLKHDGFQCGYCTPGQLCSSVALLDEAKNGEASYVTEDFTQVAQNLDLSEEEIRERMSGNICRCGAYNNIVQAVKEVQSGVEEQPKWRFASVDELKAAGDNQ</sequence>
<evidence type="ECO:0000256" key="3">
    <source>
        <dbReference type="ARBA" id="ARBA00023002"/>
    </source>
</evidence>
<dbReference type="GO" id="GO:0016903">
    <property type="term" value="F:oxidoreductase activity, acting on the aldehyde or oxo group of donors"/>
    <property type="evidence" value="ECO:0007669"/>
    <property type="project" value="TreeGrafter"/>
</dbReference>
<dbReference type="InterPro" id="IPR036010">
    <property type="entry name" value="2Fe-2S_ferredoxin-like_sf"/>
</dbReference>
<feature type="domain" description="2Fe-2S ferredoxin-type" evidence="6">
    <location>
        <begin position="77"/>
        <end position="153"/>
    </location>
</feature>
<dbReference type="STRING" id="398720.MED217_08315"/>
<evidence type="ECO:0000313" key="7">
    <source>
        <dbReference type="EMBL" id="EAQ48536.1"/>
    </source>
</evidence>
<dbReference type="RefSeq" id="WP_009780039.1">
    <property type="nucleotide sequence ID" value="NZ_CH672395.1"/>
</dbReference>
<dbReference type="InterPro" id="IPR052914">
    <property type="entry name" value="Aldehyde_Oxdr_Iron-Sulfur"/>
</dbReference>
<accession>A3XPJ1</accession>
<dbReference type="GO" id="GO:0046872">
    <property type="term" value="F:metal ion binding"/>
    <property type="evidence" value="ECO:0007669"/>
    <property type="project" value="UniProtKB-KW"/>
</dbReference>
<dbReference type="InterPro" id="IPR006058">
    <property type="entry name" value="2Fe2S_fd_BS"/>
</dbReference>
<dbReference type="SUPFAM" id="SSF54292">
    <property type="entry name" value="2Fe-2S ferredoxin-like"/>
    <property type="match status" value="1"/>
</dbReference>
<evidence type="ECO:0000256" key="1">
    <source>
        <dbReference type="ARBA" id="ARBA00022714"/>
    </source>
</evidence>
<dbReference type="Gene3D" id="1.10.150.120">
    <property type="entry name" value="[2Fe-2S]-binding domain"/>
    <property type="match status" value="1"/>
</dbReference>
<keyword evidence="2" id="KW-0479">Metal-binding</keyword>
<keyword evidence="1" id="KW-0001">2Fe-2S</keyword>
<dbReference type="FunFam" id="3.10.20.30:FF:000020">
    <property type="entry name" value="Xanthine dehydrogenase iron-sulfur subunit"/>
    <property type="match status" value="1"/>
</dbReference>
<dbReference type="PANTHER" id="PTHR45331:SF1">
    <property type="entry name" value="ALDEHYDE OXIDOREDUCTASE IRON-SULFUR-BINDING SUBUNIT PAOA"/>
    <property type="match status" value="1"/>
</dbReference>